<feature type="domain" description="DUF4842" evidence="2">
    <location>
        <begin position="482"/>
        <end position="689"/>
    </location>
</feature>
<organism evidence="3 4">
    <name type="scientific">Mucilaginibacter robiniae</name>
    <dbReference type="NCBI Taxonomy" id="2728022"/>
    <lineage>
        <taxon>Bacteria</taxon>
        <taxon>Pseudomonadati</taxon>
        <taxon>Bacteroidota</taxon>
        <taxon>Sphingobacteriia</taxon>
        <taxon>Sphingobacteriales</taxon>
        <taxon>Sphingobacteriaceae</taxon>
        <taxon>Mucilaginibacter</taxon>
    </lineage>
</organism>
<accession>A0A7L5E608</accession>
<evidence type="ECO:0000313" key="4">
    <source>
        <dbReference type="Proteomes" id="UP000503278"/>
    </source>
</evidence>
<dbReference type="EMBL" id="CP051682">
    <property type="protein sequence ID" value="QJD95796.1"/>
    <property type="molecule type" value="Genomic_DNA"/>
</dbReference>
<protein>
    <submittedName>
        <fullName evidence="3">LruC domain-containing protein</fullName>
    </submittedName>
</protein>
<keyword evidence="4" id="KW-1185">Reference proteome</keyword>
<dbReference type="Pfam" id="PF13448">
    <property type="entry name" value="DUF4114"/>
    <property type="match status" value="1"/>
</dbReference>
<evidence type="ECO:0000313" key="3">
    <source>
        <dbReference type="EMBL" id="QJD95796.1"/>
    </source>
</evidence>
<dbReference type="Proteomes" id="UP000503278">
    <property type="component" value="Chromosome"/>
</dbReference>
<sequence length="705" mass="75084">MKQNFTCIMLAGILAFTSCKKDQGQSTQTSSNKIAPDGFNFATSKNVNLNVTLQANNNTALAGVMVSVYLPTSTSDVIFKGITDKNGVLQGTVTVPASTTRLIIDPSYIGLIRNAQAVISSSNSITATIGGKNGFSGDIVPEDVSTNMATYVTASSNLQTTGTSSTDYAYLPGYTADNAFVDTKTYPKSLGRPSYLLAPDVIDATMLSYVNSSLPESQALTTTHPEYLASAAIPDLNITAKADVWITFVSEGAGNKNALGFYTYKTGHPPTSNTGGTANGGIDSVTYIFPNASAYGSGGGLQGGDKVHLGVFQPGTSIGFVLISSGWSGSGVYTGSSITKFYSTTALNPETTAATKKHTVLLYDDVHKVYLIGFEDKNRQTGTSDNDFNDVVVYATSNPITAISHDGVASVDKGVGDSDSDGVPDDVDQFPNDPKRAYINYYPSQNTFANIGFEDHWPDKGDYDLNDLVVNYRYTYVNNAQNQVVDLTGEYNVAAAGAAYKNGFGVQLPITASAVASVTGQKTISKYISFASNGVEAGQSKAVIIPFDNHEALAKNPDGSNLVNTVADKAKVTSSTATVKLSLTTPIAQTQLQAASFNPFLISNLRRGYEVHLPGFAPTDKVDTKLFSTGDDSSVPASNRYYVSKYNWPWAIQFTGGYNYPVEGVSIDKSFLHFSDWASSGGSSFTDWYSNTVSGYRNILNIYNK</sequence>
<feature type="domain" description="DUF4114" evidence="1">
    <location>
        <begin position="312"/>
        <end position="398"/>
    </location>
</feature>
<dbReference type="NCBIfam" id="TIGR04456">
    <property type="entry name" value="LruC_dom"/>
    <property type="match status" value="1"/>
</dbReference>
<dbReference type="InterPro" id="IPR031025">
    <property type="entry name" value="LruC_dom"/>
</dbReference>
<dbReference type="AlphaFoldDB" id="A0A7L5E608"/>
<dbReference type="InterPro" id="IPR032295">
    <property type="entry name" value="DUF4842"/>
</dbReference>
<gene>
    <name evidence="3" type="ORF">HH214_07885</name>
</gene>
<dbReference type="InterPro" id="IPR025193">
    <property type="entry name" value="DUF4114"/>
</dbReference>
<proteinExistence type="predicted"/>
<name>A0A7L5E608_9SPHI</name>
<evidence type="ECO:0000259" key="2">
    <source>
        <dbReference type="Pfam" id="PF16130"/>
    </source>
</evidence>
<evidence type="ECO:0000259" key="1">
    <source>
        <dbReference type="Pfam" id="PF13448"/>
    </source>
</evidence>
<dbReference type="RefSeq" id="WP_169606802.1">
    <property type="nucleotide sequence ID" value="NZ_CP051682.1"/>
</dbReference>
<dbReference type="PROSITE" id="PS51257">
    <property type="entry name" value="PROKAR_LIPOPROTEIN"/>
    <property type="match status" value="1"/>
</dbReference>
<dbReference type="KEGG" id="mrob:HH214_07885"/>
<reference evidence="3 4" key="1">
    <citation type="submission" date="2020-04" db="EMBL/GenBank/DDBJ databases">
        <title>Genome sequencing of novel species.</title>
        <authorList>
            <person name="Heo J."/>
            <person name="Kim S.-J."/>
            <person name="Kim J.-S."/>
            <person name="Hong S.-B."/>
            <person name="Kwon S.-W."/>
        </authorList>
    </citation>
    <scope>NUCLEOTIDE SEQUENCE [LARGE SCALE GENOMIC DNA]</scope>
    <source>
        <strain evidence="3 4">F39-2</strain>
    </source>
</reference>
<dbReference type="Pfam" id="PF16130">
    <property type="entry name" value="DUF4842"/>
    <property type="match status" value="1"/>
</dbReference>